<protein>
    <submittedName>
        <fullName evidence="1">Uncharacterized protein</fullName>
    </submittedName>
</protein>
<dbReference type="EMBL" id="MK359351">
    <property type="protein sequence ID" value="QAY12861.1"/>
    <property type="molecule type" value="Genomic_DNA"/>
</dbReference>
<proteinExistence type="predicted"/>
<gene>
    <name evidence="1" type="primary">250</name>
    <name evidence="1" type="ORF">SEA_BOOMERJR_250</name>
</gene>
<evidence type="ECO:0000313" key="2">
    <source>
        <dbReference type="Proteomes" id="UP000290874"/>
    </source>
</evidence>
<organism evidence="1 2">
    <name type="scientific">Streptomyces phage BoomerJR</name>
    <dbReference type="NCBI Taxonomy" id="2502449"/>
    <lineage>
        <taxon>Viruses</taxon>
        <taxon>Duplodnaviria</taxon>
        <taxon>Heunggongvirae</taxon>
        <taxon>Uroviricota</taxon>
        <taxon>Caudoviricetes</taxon>
        <taxon>Stanwilliamsviridae</taxon>
        <taxon>Boydwoodruffvirinae</taxon>
        <taxon>Karimacvirus</taxon>
        <taxon>Karimacvirus yaboi</taxon>
        <taxon>Streptomyces virus Yaboi</taxon>
    </lineage>
</organism>
<dbReference type="Proteomes" id="UP000290874">
    <property type="component" value="Segment"/>
</dbReference>
<dbReference type="Pfam" id="PF19698">
    <property type="entry name" value="DUF6197"/>
    <property type="match status" value="1"/>
</dbReference>
<sequence>MLTLDKIEFNGVSHTGFANSVETFLMAVTPSGKRALDVVIPDKLPKMNNRRWLTKGKDVKPSALFDEARNLMIKHGKARGIAVDAKGQICVGFALWMAATGKKANNASVVRMLQYAAVESARLGYEGRAAYVQLNDNSRTTFADVLRYLEAARDRARVRGE</sequence>
<name>A0A411CG49_9CAUD</name>
<dbReference type="InterPro" id="IPR045677">
    <property type="entry name" value="DUF6197"/>
</dbReference>
<evidence type="ECO:0000313" key="1">
    <source>
        <dbReference type="EMBL" id="QAY12861.1"/>
    </source>
</evidence>
<reference evidence="1 2" key="1">
    <citation type="submission" date="2019-01" db="EMBL/GenBank/DDBJ databases">
        <authorList>
            <person name="Harback M.R."/>
            <person name="Lyon D.B."/>
            <person name="Yucebas K."/>
            <person name="Mousa M."/>
            <person name="Kling S."/>
            <person name="Yavner J."/>
            <person name="Shaffer C.D."/>
            <person name="Weston-Hafer K.A."/>
            <person name="Garlena R.A."/>
            <person name="Russell D.A."/>
            <person name="Pope W.H."/>
            <person name="Jacobs-Sera D."/>
            <person name="Hendrix R.W."/>
            <person name="Hatfull G.F."/>
        </authorList>
    </citation>
    <scope>NUCLEOTIDE SEQUENCE [LARGE SCALE GENOMIC DNA]</scope>
</reference>
<accession>A0A411CG49</accession>